<dbReference type="Gene3D" id="3.30.310.70">
    <property type="entry name" value="TT1751-like domain"/>
    <property type="match status" value="1"/>
</dbReference>
<reference evidence="2 3" key="1">
    <citation type="journal article" date="2016" name="Antonie Van Leeuwenhoek">
        <title>Dongia soli sp. nov., isolated from soil from Dokdo, Korea.</title>
        <authorList>
            <person name="Kim D.U."/>
            <person name="Lee H."/>
            <person name="Kim H."/>
            <person name="Kim S.G."/>
            <person name="Ka J.O."/>
        </authorList>
    </citation>
    <scope>NUCLEOTIDE SEQUENCE [LARGE SCALE GENOMIC DNA]</scope>
    <source>
        <strain evidence="2 3">D78</strain>
    </source>
</reference>
<dbReference type="Pfam" id="PF03625">
    <property type="entry name" value="DUF302"/>
    <property type="match status" value="1"/>
</dbReference>
<sequence>MSEGLVVVVSSRPFEDTLNALVASVKHRQVEVFGMVDHAANAQGAGLTLGRTTVVTFGGAKAGTPLMQAHQTLGLDLPLRALVYETAEGQVRIAYREPRDILAGQGVAPHAFLSVDGMSAMLAAVSAEAAGIDPHRR</sequence>
<evidence type="ECO:0000313" key="2">
    <source>
        <dbReference type="EMBL" id="MDY0883440.1"/>
    </source>
</evidence>
<accession>A0ABU5EBQ8</accession>
<name>A0ABU5EBQ8_9PROT</name>
<dbReference type="InterPro" id="IPR035923">
    <property type="entry name" value="TT1751-like_sf"/>
</dbReference>
<protein>
    <submittedName>
        <fullName evidence="2">DUF302 domain-containing protein</fullName>
    </submittedName>
</protein>
<dbReference type="PANTHER" id="PTHR38342">
    <property type="entry name" value="SLR5037 PROTEIN"/>
    <property type="match status" value="1"/>
</dbReference>
<dbReference type="RefSeq" id="WP_320508476.1">
    <property type="nucleotide sequence ID" value="NZ_JAXCLW010000002.1"/>
</dbReference>
<gene>
    <name evidence="2" type="ORF">SMD27_11345</name>
</gene>
<evidence type="ECO:0000313" key="3">
    <source>
        <dbReference type="Proteomes" id="UP001279642"/>
    </source>
</evidence>
<dbReference type="EMBL" id="JAXCLW010000002">
    <property type="protein sequence ID" value="MDY0883440.1"/>
    <property type="molecule type" value="Genomic_DNA"/>
</dbReference>
<feature type="domain" description="DUF302" evidence="1">
    <location>
        <begin position="36"/>
        <end position="98"/>
    </location>
</feature>
<dbReference type="InterPro" id="IPR005180">
    <property type="entry name" value="DUF302"/>
</dbReference>
<comment type="caution">
    <text evidence="2">The sequence shown here is derived from an EMBL/GenBank/DDBJ whole genome shotgun (WGS) entry which is preliminary data.</text>
</comment>
<dbReference type="Proteomes" id="UP001279642">
    <property type="component" value="Unassembled WGS sequence"/>
</dbReference>
<evidence type="ECO:0000259" key="1">
    <source>
        <dbReference type="Pfam" id="PF03625"/>
    </source>
</evidence>
<keyword evidence="3" id="KW-1185">Reference proteome</keyword>
<dbReference type="PANTHER" id="PTHR38342:SF2">
    <property type="entry name" value="INNER MEMBRANE OR EXPORTED"/>
    <property type="match status" value="1"/>
</dbReference>
<proteinExistence type="predicted"/>
<dbReference type="CDD" id="cd14797">
    <property type="entry name" value="DUF302"/>
    <property type="match status" value="1"/>
</dbReference>
<dbReference type="SUPFAM" id="SSF103247">
    <property type="entry name" value="TT1751-like"/>
    <property type="match status" value="1"/>
</dbReference>
<organism evidence="2 3">
    <name type="scientific">Dongia soli</name>
    <dbReference type="NCBI Taxonomy" id="600628"/>
    <lineage>
        <taxon>Bacteria</taxon>
        <taxon>Pseudomonadati</taxon>
        <taxon>Pseudomonadota</taxon>
        <taxon>Alphaproteobacteria</taxon>
        <taxon>Rhodospirillales</taxon>
        <taxon>Dongiaceae</taxon>
        <taxon>Dongia</taxon>
    </lineage>
</organism>